<dbReference type="Proteomes" id="UP001608902">
    <property type="component" value="Unassembled WGS sequence"/>
</dbReference>
<reference evidence="1 2" key="1">
    <citation type="submission" date="2024-08" db="EMBL/GenBank/DDBJ databases">
        <title>Gnathostoma spinigerum genome.</title>
        <authorList>
            <person name="Gonzalez-Bertolin B."/>
            <person name="Monzon S."/>
            <person name="Zaballos A."/>
            <person name="Jimenez P."/>
            <person name="Dekumyoy P."/>
            <person name="Varona S."/>
            <person name="Cuesta I."/>
            <person name="Sumanam S."/>
            <person name="Adisakwattana P."/>
            <person name="Gasser R.B."/>
            <person name="Hernandez-Gonzalez A."/>
            <person name="Young N.D."/>
            <person name="Perteguer M.J."/>
        </authorList>
    </citation>
    <scope>NUCLEOTIDE SEQUENCE [LARGE SCALE GENOMIC DNA]</scope>
    <source>
        <strain evidence="1">AL3</strain>
        <tissue evidence="1">Liver</tissue>
    </source>
</reference>
<name>A0ABD6E6L5_9BILA</name>
<comment type="caution">
    <text evidence="1">The sequence shown here is derived from an EMBL/GenBank/DDBJ whole genome shotgun (WGS) entry which is preliminary data.</text>
</comment>
<evidence type="ECO:0000313" key="1">
    <source>
        <dbReference type="EMBL" id="MFH4975734.1"/>
    </source>
</evidence>
<organism evidence="1 2">
    <name type="scientific">Gnathostoma spinigerum</name>
    <dbReference type="NCBI Taxonomy" id="75299"/>
    <lineage>
        <taxon>Eukaryota</taxon>
        <taxon>Metazoa</taxon>
        <taxon>Ecdysozoa</taxon>
        <taxon>Nematoda</taxon>
        <taxon>Chromadorea</taxon>
        <taxon>Rhabditida</taxon>
        <taxon>Spirurina</taxon>
        <taxon>Gnathostomatomorpha</taxon>
        <taxon>Gnathostomatoidea</taxon>
        <taxon>Gnathostomatidae</taxon>
        <taxon>Gnathostoma</taxon>
    </lineage>
</organism>
<dbReference type="EMBL" id="JBGFUD010001086">
    <property type="protein sequence ID" value="MFH4975734.1"/>
    <property type="molecule type" value="Genomic_DNA"/>
</dbReference>
<dbReference type="AlphaFoldDB" id="A0ABD6E6L5"/>
<sequence length="318" mass="35397">MPLAPNIAKLHYDAIKCRERVSFGGYRFVIPSSAPCVPSFKCCNHEGVGNDNDCKHEKDLSLLSADNSFGGISEEELSRRLDELDNINHSDDANPSENPFCFQASFLKDATHKETPSILQAPSNFSRRLKACFPSESFSSFQRSPVDTSPNQFQKSLAFPHYRESTFKNSVDPRLRRDHLPSVMYDNHIGSGNRYRCDNDNDVVGESDVEECEIVDSTNGNKNSSEIIGNHISSGIPVLDQLKTVHSPSRPVCSSNFSSSATDVGIYVISPEKPYSTNHDKASQVVVRSGKCDTGYDSFDEDLEDIDFDMVRKYGMLV</sequence>
<protein>
    <submittedName>
        <fullName evidence="1">Uncharacterized protein</fullName>
    </submittedName>
</protein>
<evidence type="ECO:0000313" key="2">
    <source>
        <dbReference type="Proteomes" id="UP001608902"/>
    </source>
</evidence>
<accession>A0ABD6E6L5</accession>
<proteinExistence type="predicted"/>
<gene>
    <name evidence="1" type="ORF">AB6A40_002443</name>
</gene>
<keyword evidence="2" id="KW-1185">Reference proteome</keyword>